<gene>
    <name evidence="2" type="ORF">M437DRAFT_88424</name>
</gene>
<feature type="region of interest" description="Disordered" evidence="1">
    <location>
        <begin position="289"/>
        <end position="309"/>
    </location>
</feature>
<dbReference type="Gene3D" id="3.30.160.60">
    <property type="entry name" value="Classic Zinc Finger"/>
    <property type="match status" value="1"/>
</dbReference>
<evidence type="ECO:0000313" key="3">
    <source>
        <dbReference type="Proteomes" id="UP000030672"/>
    </source>
</evidence>
<reference evidence="2 3" key="1">
    <citation type="journal article" date="2014" name="BMC Genomics">
        <title>Genome sequencing of four Aureobasidium pullulans varieties: biotechnological potential, stress tolerance, and description of new species.</title>
        <authorList>
            <person name="Gostin Ar C."/>
            <person name="Ohm R.A."/>
            <person name="Kogej T."/>
            <person name="Sonjak S."/>
            <person name="Turk M."/>
            <person name="Zajc J."/>
            <person name="Zalar P."/>
            <person name="Grube M."/>
            <person name="Sun H."/>
            <person name="Han J."/>
            <person name="Sharma A."/>
            <person name="Chiniquy J."/>
            <person name="Ngan C.Y."/>
            <person name="Lipzen A."/>
            <person name="Barry K."/>
            <person name="Grigoriev I.V."/>
            <person name="Gunde-Cimerman N."/>
        </authorList>
    </citation>
    <scope>NUCLEOTIDE SEQUENCE [LARGE SCALE GENOMIC DNA]</scope>
    <source>
        <strain evidence="2 3">CBS 110374</strain>
    </source>
</reference>
<dbReference type="Proteomes" id="UP000030672">
    <property type="component" value="Unassembled WGS sequence"/>
</dbReference>
<sequence>MDAYAYLYERASRPYNECPTLSYLAEGCTLLTTTYSWNRRLRDVLAEHKFTGYENARLAATISFKKCEYLPSIHQELRDHLMKLMVYIITTRGYDITSEDNDEHQYTKLSAKMDVRELNLVLKPALRGVKTFDNDEIDEELAEVTLNIWGVWGFQRVLEHTAKRYVLSSNGDGHAYWDLIAPEGLTDAPTARASTAQAPTSQNSVQCQWTNCNSTFSGEDANKDLFEHLTDHFGPGQKDIVCEWNGCTAKPQRDNFYMRIHVQKHAGVEGMLECQGGCGEKFNTASTRSKHHRTCPQALARRGDNGRYE</sequence>
<dbReference type="AlphaFoldDB" id="A0A074VDB3"/>
<dbReference type="HOGENOM" id="CLU_900094_0_0_1"/>
<dbReference type="GeneID" id="63922198"/>
<evidence type="ECO:0000256" key="1">
    <source>
        <dbReference type="SAM" id="MobiDB-lite"/>
    </source>
</evidence>
<organism evidence="2 3">
    <name type="scientific">Aureobasidium melanogenum (strain CBS 110374)</name>
    <name type="common">Aureobasidium pullulans var. melanogenum</name>
    <dbReference type="NCBI Taxonomy" id="1043003"/>
    <lineage>
        <taxon>Eukaryota</taxon>
        <taxon>Fungi</taxon>
        <taxon>Dikarya</taxon>
        <taxon>Ascomycota</taxon>
        <taxon>Pezizomycotina</taxon>
        <taxon>Dothideomycetes</taxon>
        <taxon>Dothideomycetidae</taxon>
        <taxon>Dothideales</taxon>
        <taxon>Saccotheciaceae</taxon>
        <taxon>Aureobasidium</taxon>
    </lineage>
</organism>
<name>A0A074VDB3_AURM1</name>
<accession>A0A074VDB3</accession>
<protein>
    <recommendedName>
        <fullName evidence="4">C2H2-type domain-containing protein</fullName>
    </recommendedName>
</protein>
<keyword evidence="3" id="KW-1185">Reference proteome</keyword>
<proteinExistence type="predicted"/>
<evidence type="ECO:0000313" key="2">
    <source>
        <dbReference type="EMBL" id="KEQ58655.1"/>
    </source>
</evidence>
<dbReference type="RefSeq" id="XP_040875678.1">
    <property type="nucleotide sequence ID" value="XM_041028825.1"/>
</dbReference>
<dbReference type="EMBL" id="KL584853">
    <property type="protein sequence ID" value="KEQ58655.1"/>
    <property type="molecule type" value="Genomic_DNA"/>
</dbReference>
<evidence type="ECO:0008006" key="4">
    <source>
        <dbReference type="Google" id="ProtNLM"/>
    </source>
</evidence>
<dbReference type="STRING" id="1043003.A0A074VDB3"/>